<dbReference type="SUPFAM" id="SSF53807">
    <property type="entry name" value="Helical backbone' metal receptor"/>
    <property type="match status" value="1"/>
</dbReference>
<dbReference type="EMBL" id="BLLI01000013">
    <property type="protein sequence ID" value="GFH42132.1"/>
    <property type="molecule type" value="Genomic_DNA"/>
</dbReference>
<organism evidence="2 3">
    <name type="scientific">Pseudolactococcus hodotermopsidis</name>
    <dbReference type="NCBI Taxonomy" id="2709157"/>
    <lineage>
        <taxon>Bacteria</taxon>
        <taxon>Bacillati</taxon>
        <taxon>Bacillota</taxon>
        <taxon>Bacilli</taxon>
        <taxon>Lactobacillales</taxon>
        <taxon>Streptococcaceae</taxon>
        <taxon>Pseudolactococcus</taxon>
    </lineage>
</organism>
<dbReference type="InterPro" id="IPR000510">
    <property type="entry name" value="Nase/OxRdtase_comp1"/>
</dbReference>
<dbReference type="PANTHER" id="PTHR42846">
    <property type="entry name" value="NI-SIROHYDROCHLORIN A,C-DIAMIDE REDUCTIVE CYCLASE COMPLEX, COMPONENT CFBD"/>
    <property type="match status" value="1"/>
</dbReference>
<proteinExistence type="predicted"/>
<dbReference type="Gene3D" id="3.40.50.1980">
    <property type="entry name" value="Nitrogenase molybdenum iron protein domain"/>
    <property type="match status" value="2"/>
</dbReference>
<dbReference type="InterPro" id="IPR052673">
    <property type="entry name" value="Ni-siroh_cyclase_CfbD"/>
</dbReference>
<comment type="caution">
    <text evidence="2">The sequence shown here is derived from an EMBL/GenBank/DDBJ whole genome shotgun (WGS) entry which is preliminary data.</text>
</comment>
<dbReference type="PANTHER" id="PTHR42846:SF1">
    <property type="entry name" value="NI-SIROHYDROCHLORIN A,C-DIAMIDE REDUCTIVE CYCLASE COMPLEX, COMPONENT CFBD"/>
    <property type="match status" value="1"/>
</dbReference>
<dbReference type="AlphaFoldDB" id="A0A6A0B9T3"/>
<evidence type="ECO:0000313" key="2">
    <source>
        <dbReference type="EMBL" id="GFH42132.1"/>
    </source>
</evidence>
<accession>A0A6A0B9T3</accession>
<dbReference type="Pfam" id="PF00148">
    <property type="entry name" value="Oxidored_nitro"/>
    <property type="match status" value="1"/>
</dbReference>
<dbReference type="GO" id="GO:0016491">
    <property type="term" value="F:oxidoreductase activity"/>
    <property type="evidence" value="ECO:0007669"/>
    <property type="project" value="InterPro"/>
</dbReference>
<evidence type="ECO:0000259" key="1">
    <source>
        <dbReference type="Pfam" id="PF00148"/>
    </source>
</evidence>
<name>A0A6A0B9T3_9LACT</name>
<protein>
    <recommendedName>
        <fullName evidence="1">Nitrogenase/oxidoreductase component 1 domain-containing protein</fullName>
    </recommendedName>
</protein>
<dbReference type="Proteomes" id="UP000480303">
    <property type="component" value="Unassembled WGS sequence"/>
</dbReference>
<keyword evidence="3" id="KW-1185">Reference proteome</keyword>
<evidence type="ECO:0000313" key="3">
    <source>
        <dbReference type="Proteomes" id="UP000480303"/>
    </source>
</evidence>
<feature type="domain" description="Nitrogenase/oxidoreductase component 1" evidence="1">
    <location>
        <begin position="28"/>
        <end position="270"/>
    </location>
</feature>
<sequence length="365" mass="40087">MSQLCVTLPPFAPDYSGVCSALFELGGLIVIHDASGCTGNYTGYDEPRWYNSKSFVYCSRLREIDAVLGDDEKLIQKIKVAAEALKPEFIAILGSPVPMLIGTDFTGIAMEIEERLGIPTFGFDTTGQLFYHQGISLALVALAKKYIKAPEQKKKQQLNILGASPLDFGINDNITQIKSFFVDNNYEIGACFAMGTTIDDIKNAATAALNVVISHSGLALAKLMARKYDIPYICGIPIGAGTTLLRKMTTLVAEPLELDVEKETLIIHDQIIANSIRESLACPKKVVVASCFDLEQTLKSEGDFVMKTEKEIMTAVNAGYKRVIGDPLVLSLIKDETVEKIALPHEAVSSKIYRKDYPIFRNFKL</sequence>
<gene>
    <name evidence="2" type="ORF">Hs30E_06830</name>
</gene>
<reference evidence="2 3" key="1">
    <citation type="submission" date="2020-02" db="EMBL/GenBank/DDBJ databases">
        <title>Draft genome sequence of Lactococcus sp. Hs30E4-3.</title>
        <authorList>
            <person name="Noda S."/>
            <person name="Yuki M."/>
            <person name="Ohkuma M."/>
        </authorList>
    </citation>
    <scope>NUCLEOTIDE SEQUENCE [LARGE SCALE GENOMIC DNA]</scope>
    <source>
        <strain evidence="2 3">Hs30E4-3</strain>
    </source>
</reference>